<reference evidence="11 12" key="1">
    <citation type="submission" date="2018-10" db="EMBL/GenBank/DDBJ databases">
        <title>Paraburkholderia sp. 7MK8-2, isolated from soil.</title>
        <authorList>
            <person name="Gao Z.-H."/>
            <person name="Qiu L.-H."/>
        </authorList>
    </citation>
    <scope>NUCLEOTIDE SEQUENCE [LARGE SCALE GENOMIC DNA]</scope>
    <source>
        <strain evidence="11 12">7MK8-2</strain>
    </source>
</reference>
<dbReference type="InterPro" id="IPR005467">
    <property type="entry name" value="His_kinase_dom"/>
</dbReference>
<dbReference type="SMART" id="SM00387">
    <property type="entry name" value="HATPase_c"/>
    <property type="match status" value="1"/>
</dbReference>
<dbReference type="PROSITE" id="PS50113">
    <property type="entry name" value="PAC"/>
    <property type="match status" value="2"/>
</dbReference>
<dbReference type="InterPro" id="IPR004358">
    <property type="entry name" value="Sig_transdc_His_kin-like_C"/>
</dbReference>
<dbReference type="InterPro" id="IPR013767">
    <property type="entry name" value="PAS_fold"/>
</dbReference>
<evidence type="ECO:0000313" key="11">
    <source>
        <dbReference type="EMBL" id="RKP43891.1"/>
    </source>
</evidence>
<dbReference type="PROSITE" id="PS50109">
    <property type="entry name" value="HIS_KIN"/>
    <property type="match status" value="1"/>
</dbReference>
<evidence type="ECO:0000259" key="10">
    <source>
        <dbReference type="PROSITE" id="PS50113"/>
    </source>
</evidence>
<dbReference type="Gene3D" id="1.10.287.130">
    <property type="match status" value="1"/>
</dbReference>
<proteinExistence type="predicted"/>
<keyword evidence="12" id="KW-1185">Reference proteome</keyword>
<dbReference type="CDD" id="cd00130">
    <property type="entry name" value="PAS"/>
    <property type="match status" value="2"/>
</dbReference>
<dbReference type="SUPFAM" id="SSF55785">
    <property type="entry name" value="PYP-like sensor domain (PAS domain)"/>
    <property type="match status" value="2"/>
</dbReference>
<name>A0A494X2P7_9BURK</name>
<dbReference type="EC" id="2.7.13.3" evidence="3"/>
<evidence type="ECO:0000313" key="12">
    <source>
        <dbReference type="Proteomes" id="UP000280434"/>
    </source>
</evidence>
<keyword evidence="5" id="KW-0808">Transferase</keyword>
<feature type="transmembrane region" description="Helical" evidence="7">
    <location>
        <begin position="15"/>
        <end position="36"/>
    </location>
</feature>
<keyword evidence="6" id="KW-0418">Kinase</keyword>
<dbReference type="Pfam" id="PF13426">
    <property type="entry name" value="PAS_9"/>
    <property type="match status" value="1"/>
</dbReference>
<dbReference type="PRINTS" id="PR00344">
    <property type="entry name" value="BCTRLSENSOR"/>
</dbReference>
<dbReference type="Pfam" id="PF02518">
    <property type="entry name" value="HATPase_c"/>
    <property type="match status" value="1"/>
</dbReference>
<dbReference type="Proteomes" id="UP000280434">
    <property type="component" value="Unassembled WGS sequence"/>
</dbReference>
<evidence type="ECO:0000256" key="7">
    <source>
        <dbReference type="SAM" id="Phobius"/>
    </source>
</evidence>
<dbReference type="InterPro" id="IPR036097">
    <property type="entry name" value="HisK_dim/P_sf"/>
</dbReference>
<dbReference type="CDD" id="cd19410">
    <property type="entry name" value="HK9-like_sensor"/>
    <property type="match status" value="1"/>
</dbReference>
<evidence type="ECO:0000259" key="9">
    <source>
        <dbReference type="PROSITE" id="PS50112"/>
    </source>
</evidence>
<organism evidence="11 12">
    <name type="scientific">Trinickia fusca</name>
    <dbReference type="NCBI Taxonomy" id="2419777"/>
    <lineage>
        <taxon>Bacteria</taxon>
        <taxon>Pseudomonadati</taxon>
        <taxon>Pseudomonadota</taxon>
        <taxon>Betaproteobacteria</taxon>
        <taxon>Burkholderiales</taxon>
        <taxon>Burkholderiaceae</taxon>
        <taxon>Trinickia</taxon>
    </lineage>
</organism>
<dbReference type="Gene3D" id="3.30.565.10">
    <property type="entry name" value="Histidine kinase-like ATPase, C-terminal domain"/>
    <property type="match status" value="1"/>
</dbReference>
<feature type="domain" description="PAS" evidence="9">
    <location>
        <begin position="227"/>
        <end position="300"/>
    </location>
</feature>
<dbReference type="CDD" id="cd00082">
    <property type="entry name" value="HisKA"/>
    <property type="match status" value="1"/>
</dbReference>
<protein>
    <recommendedName>
        <fullName evidence="3">histidine kinase</fullName>
        <ecNumber evidence="3">2.7.13.3</ecNumber>
    </recommendedName>
</protein>
<keyword evidence="7" id="KW-0472">Membrane</keyword>
<dbReference type="InterPro" id="IPR035965">
    <property type="entry name" value="PAS-like_dom_sf"/>
</dbReference>
<dbReference type="InterPro" id="IPR000014">
    <property type="entry name" value="PAS"/>
</dbReference>
<comment type="subcellular location">
    <subcellularLocation>
        <location evidence="2">Cell inner membrane</location>
        <topology evidence="2">Multi-pass membrane protein</topology>
    </subcellularLocation>
</comment>
<dbReference type="AlphaFoldDB" id="A0A494X2P7"/>
<dbReference type="FunFam" id="3.30.565.10:FF:000006">
    <property type="entry name" value="Sensor histidine kinase WalK"/>
    <property type="match status" value="1"/>
</dbReference>
<gene>
    <name evidence="11" type="ORF">D7S89_24770</name>
</gene>
<feature type="domain" description="PAS" evidence="9">
    <location>
        <begin position="352"/>
        <end position="404"/>
    </location>
</feature>
<dbReference type="SUPFAM" id="SSF47384">
    <property type="entry name" value="Homodimeric domain of signal transducing histidine kinase"/>
    <property type="match status" value="1"/>
</dbReference>
<keyword evidence="7" id="KW-0812">Transmembrane</keyword>
<evidence type="ECO:0000256" key="4">
    <source>
        <dbReference type="ARBA" id="ARBA00022553"/>
    </source>
</evidence>
<dbReference type="SMART" id="SM00388">
    <property type="entry name" value="HisKA"/>
    <property type="match status" value="1"/>
</dbReference>
<dbReference type="InterPro" id="IPR000700">
    <property type="entry name" value="PAS-assoc_C"/>
</dbReference>
<dbReference type="PROSITE" id="PS50112">
    <property type="entry name" value="PAS"/>
    <property type="match status" value="2"/>
</dbReference>
<dbReference type="Pfam" id="PF00989">
    <property type="entry name" value="PAS"/>
    <property type="match status" value="1"/>
</dbReference>
<evidence type="ECO:0000256" key="1">
    <source>
        <dbReference type="ARBA" id="ARBA00000085"/>
    </source>
</evidence>
<dbReference type="Gene3D" id="3.30.450.20">
    <property type="entry name" value="PAS domain"/>
    <property type="match status" value="2"/>
</dbReference>
<dbReference type="InterPro" id="IPR007891">
    <property type="entry name" value="CHASE3"/>
</dbReference>
<sequence length="712" mass="78912">MASAVKRFGATTSRWIMVGLLAGGVLILATVAIGALGTIRLYESEAEVERANEVHLGLERLLELARDAETGQRGYVITGRVEYLEPYLKALPQLRQQFDSLATLLQDPVQKQRLTQLHGLLDRKQVELASVIAVRQTQGFEAAQAIVQNDTGRQFMDRARAIVEDMEATVREQTTLRQAHASNTRDTAITMGFASGALTLLVCLSFVYLASRLLRLEGVAVAELAEQKEMLDVTLSGIGDGVIAVDVDGRVTFFNRVAEALTGWRQAAVIGQHIESVLTFRRGPDKEVVENPALVAMRERRRVAGPPGEPLLIARDDGEAHIDASSAPTFDVAGTLLGAVIVLHDVLERERAEERFRLAVEASPNAMVMVDARGTIELINSQTERLFGYKRDELLGQPVEMLVPLRFRAKHVAHRDAFLHAPAARPMGVGRDLFGIRRDGTEFPIEIGLNPIETAEGVFVLSAIADVTERKRAELELRQRSEELARSNQDLEQFAYVASHDLQEPLRAVAGPLQLLQRRYQGQLDARADEFIGHAVDGATRMQALIDDLLSYSRVGRLEDPQQNIDSGEVLTLALRNLTAVIDESHAHITHDAMPIVRAIPTQLTLLFQNLLGNAIKFRSQDRPLRVHVGVTALADEWQFSIKDSGIGIDAQYFDRIFLIFQRLHTRREYPGTGLGLALCKRIVEHHGGRIWVESTPNEGTTFFFTLRDSAT</sequence>
<evidence type="ECO:0000256" key="6">
    <source>
        <dbReference type="ARBA" id="ARBA00022777"/>
    </source>
</evidence>
<feature type="domain" description="PAC" evidence="10">
    <location>
        <begin position="429"/>
        <end position="479"/>
    </location>
</feature>
<evidence type="ECO:0000256" key="5">
    <source>
        <dbReference type="ARBA" id="ARBA00022679"/>
    </source>
</evidence>
<dbReference type="InterPro" id="IPR003594">
    <property type="entry name" value="HATPase_dom"/>
</dbReference>
<keyword evidence="4" id="KW-0597">Phosphoprotein</keyword>
<dbReference type="Pfam" id="PF00512">
    <property type="entry name" value="HisKA"/>
    <property type="match status" value="1"/>
</dbReference>
<dbReference type="SMART" id="SM00091">
    <property type="entry name" value="PAS"/>
    <property type="match status" value="2"/>
</dbReference>
<feature type="domain" description="Histidine kinase" evidence="8">
    <location>
        <begin position="497"/>
        <end position="711"/>
    </location>
</feature>
<dbReference type="InterPro" id="IPR036890">
    <property type="entry name" value="HATPase_C_sf"/>
</dbReference>
<dbReference type="GO" id="GO:0005886">
    <property type="term" value="C:plasma membrane"/>
    <property type="evidence" value="ECO:0007669"/>
    <property type="project" value="UniProtKB-SubCell"/>
</dbReference>
<evidence type="ECO:0000256" key="3">
    <source>
        <dbReference type="ARBA" id="ARBA00012438"/>
    </source>
</evidence>
<dbReference type="InterPro" id="IPR003661">
    <property type="entry name" value="HisK_dim/P_dom"/>
</dbReference>
<evidence type="ECO:0000256" key="2">
    <source>
        <dbReference type="ARBA" id="ARBA00004429"/>
    </source>
</evidence>
<dbReference type="NCBIfam" id="TIGR00229">
    <property type="entry name" value="sensory_box"/>
    <property type="match status" value="2"/>
</dbReference>
<accession>A0A494X2P7</accession>
<dbReference type="CDD" id="cd16921">
    <property type="entry name" value="HATPase_FilI-like"/>
    <property type="match status" value="1"/>
</dbReference>
<dbReference type="GO" id="GO:0000155">
    <property type="term" value="F:phosphorelay sensor kinase activity"/>
    <property type="evidence" value="ECO:0007669"/>
    <property type="project" value="InterPro"/>
</dbReference>
<feature type="transmembrane region" description="Helical" evidence="7">
    <location>
        <begin position="187"/>
        <end position="209"/>
    </location>
</feature>
<dbReference type="OrthoDB" id="9808408at2"/>
<dbReference type="PANTHER" id="PTHR43304:SF1">
    <property type="entry name" value="PAC DOMAIN-CONTAINING PROTEIN"/>
    <property type="match status" value="1"/>
</dbReference>
<dbReference type="PANTHER" id="PTHR43304">
    <property type="entry name" value="PHYTOCHROME-LIKE PROTEIN CPH1"/>
    <property type="match status" value="1"/>
</dbReference>
<dbReference type="RefSeq" id="WP_121281506.1">
    <property type="nucleotide sequence ID" value="NZ_RBZV01000016.1"/>
</dbReference>
<dbReference type="EMBL" id="RBZV01000016">
    <property type="protein sequence ID" value="RKP43891.1"/>
    <property type="molecule type" value="Genomic_DNA"/>
</dbReference>
<feature type="domain" description="PAC" evidence="10">
    <location>
        <begin position="306"/>
        <end position="358"/>
    </location>
</feature>
<comment type="catalytic activity">
    <reaction evidence="1">
        <text>ATP + protein L-histidine = ADP + protein N-phospho-L-histidine.</text>
        <dbReference type="EC" id="2.7.13.3"/>
    </reaction>
</comment>
<dbReference type="Pfam" id="PF05227">
    <property type="entry name" value="CHASE3"/>
    <property type="match status" value="1"/>
</dbReference>
<dbReference type="InterPro" id="IPR052162">
    <property type="entry name" value="Sensor_kinase/Photoreceptor"/>
</dbReference>
<dbReference type="GO" id="GO:0006355">
    <property type="term" value="P:regulation of DNA-templated transcription"/>
    <property type="evidence" value="ECO:0007669"/>
    <property type="project" value="InterPro"/>
</dbReference>
<dbReference type="SUPFAM" id="SSF55874">
    <property type="entry name" value="ATPase domain of HSP90 chaperone/DNA topoisomerase II/histidine kinase"/>
    <property type="match status" value="1"/>
</dbReference>
<keyword evidence="7" id="KW-1133">Transmembrane helix</keyword>
<comment type="caution">
    <text evidence="11">The sequence shown here is derived from an EMBL/GenBank/DDBJ whole genome shotgun (WGS) entry which is preliminary data.</text>
</comment>
<evidence type="ECO:0000259" key="8">
    <source>
        <dbReference type="PROSITE" id="PS50109"/>
    </source>
</evidence>